<name>A0A4C1W9G1_EUMVA</name>
<dbReference type="Proteomes" id="UP000299102">
    <property type="component" value="Unassembled WGS sequence"/>
</dbReference>
<evidence type="ECO:0000313" key="1">
    <source>
        <dbReference type="EMBL" id="GBP48036.1"/>
    </source>
</evidence>
<dbReference type="EMBL" id="BGZK01000515">
    <property type="protein sequence ID" value="GBP48036.1"/>
    <property type="molecule type" value="Genomic_DNA"/>
</dbReference>
<keyword evidence="2" id="KW-1185">Reference proteome</keyword>
<comment type="caution">
    <text evidence="1">The sequence shown here is derived from an EMBL/GenBank/DDBJ whole genome shotgun (WGS) entry which is preliminary data.</text>
</comment>
<reference evidence="1 2" key="1">
    <citation type="journal article" date="2019" name="Commun. Biol.">
        <title>The bagworm genome reveals a unique fibroin gene that provides high tensile strength.</title>
        <authorList>
            <person name="Kono N."/>
            <person name="Nakamura H."/>
            <person name="Ohtoshi R."/>
            <person name="Tomita M."/>
            <person name="Numata K."/>
            <person name="Arakawa K."/>
        </authorList>
    </citation>
    <scope>NUCLEOTIDE SEQUENCE [LARGE SCALE GENOMIC DNA]</scope>
</reference>
<evidence type="ECO:0000313" key="2">
    <source>
        <dbReference type="Proteomes" id="UP000299102"/>
    </source>
</evidence>
<protein>
    <submittedName>
        <fullName evidence="1">Uncharacterized protein</fullName>
    </submittedName>
</protein>
<proteinExistence type="predicted"/>
<organism evidence="1 2">
    <name type="scientific">Eumeta variegata</name>
    <name type="common">Bagworm moth</name>
    <name type="synonym">Eumeta japonica</name>
    <dbReference type="NCBI Taxonomy" id="151549"/>
    <lineage>
        <taxon>Eukaryota</taxon>
        <taxon>Metazoa</taxon>
        <taxon>Ecdysozoa</taxon>
        <taxon>Arthropoda</taxon>
        <taxon>Hexapoda</taxon>
        <taxon>Insecta</taxon>
        <taxon>Pterygota</taxon>
        <taxon>Neoptera</taxon>
        <taxon>Endopterygota</taxon>
        <taxon>Lepidoptera</taxon>
        <taxon>Glossata</taxon>
        <taxon>Ditrysia</taxon>
        <taxon>Tineoidea</taxon>
        <taxon>Psychidae</taxon>
        <taxon>Oiketicinae</taxon>
        <taxon>Eumeta</taxon>
    </lineage>
</organism>
<dbReference type="AlphaFoldDB" id="A0A4C1W9G1"/>
<accession>A0A4C1W9G1</accession>
<gene>
    <name evidence="1" type="ORF">EVAR_83739_1</name>
</gene>
<sequence>MRYHNRKHLYKRWPRPTLFNCDDVMYSTWWRRWRSMGQKTRLRVFETLQQKCRRIHIHIPLTHHSLFTSTHYYIVFSGAVMHSSVGVLTPHSSVLRIHLIRYGTGGSREVSCDFGLFVAPARVF</sequence>